<dbReference type="Pfam" id="PF00535">
    <property type="entry name" value="Glycos_transf_2"/>
    <property type="match status" value="1"/>
</dbReference>
<protein>
    <submittedName>
        <fullName evidence="2">Glycosyl transferase</fullName>
    </submittedName>
</protein>
<name>M0PKB2_9EURY</name>
<dbReference type="CDD" id="cd00761">
    <property type="entry name" value="Glyco_tranf_GTA_type"/>
    <property type="match status" value="1"/>
</dbReference>
<evidence type="ECO:0000313" key="2">
    <source>
        <dbReference type="EMBL" id="EMA70388.1"/>
    </source>
</evidence>
<accession>M0PKB2</accession>
<dbReference type="InterPro" id="IPR029044">
    <property type="entry name" value="Nucleotide-diphossugar_trans"/>
</dbReference>
<dbReference type="SUPFAM" id="SSF53448">
    <property type="entry name" value="Nucleotide-diphospho-sugar transferases"/>
    <property type="match status" value="1"/>
</dbReference>
<dbReference type="Proteomes" id="UP000011546">
    <property type="component" value="Unassembled WGS sequence"/>
</dbReference>
<keyword evidence="3" id="KW-1185">Reference proteome</keyword>
<dbReference type="Gene3D" id="3.90.550.10">
    <property type="entry name" value="Spore Coat Polysaccharide Biosynthesis Protein SpsA, Chain A"/>
    <property type="match status" value="1"/>
</dbReference>
<dbReference type="EMBL" id="AOJH01000001">
    <property type="protein sequence ID" value="EMA70388.1"/>
    <property type="molecule type" value="Genomic_DNA"/>
</dbReference>
<evidence type="ECO:0000259" key="1">
    <source>
        <dbReference type="Pfam" id="PF00535"/>
    </source>
</evidence>
<sequence length="315" mass="35804">MSNHNPLVSVVIPTHNRKDLLADAIDSVVNQTYDNIEIIIIDDDSDYNIENCLREHPQNIKLISNNSNQGANWSRIRGILSSEGDYLAFLDDDDLWDNTKIEKQIKAITHSESSVGVVTVGYRTKSGETIIPKQTSGKQLMKSFLLSENSIGGFSMILVKRSAIKDAGLPDIRLSSSQDLEWYIRLAKVCDFYIISEPLVTYNDDNDIERISNRSWEEQHDSQGEILNKHEYILNNFGIRFKRKAHSKRYITLSKYAAISGEYSNCRKHAILAAKKYPISMTPPIMYVLSFFADGITSIYSKIPSRVQEHLPNII</sequence>
<proteinExistence type="predicted"/>
<organism evidence="2 3">
    <name type="scientific">Halorubrum kocurii JCM 14978</name>
    <dbReference type="NCBI Taxonomy" id="1230456"/>
    <lineage>
        <taxon>Archaea</taxon>
        <taxon>Methanobacteriati</taxon>
        <taxon>Methanobacteriota</taxon>
        <taxon>Stenosarchaea group</taxon>
        <taxon>Halobacteria</taxon>
        <taxon>Halobacteriales</taxon>
        <taxon>Haloferacaceae</taxon>
        <taxon>Halorubrum</taxon>
    </lineage>
</organism>
<dbReference type="PANTHER" id="PTHR22916:SF3">
    <property type="entry name" value="UDP-GLCNAC:BETAGAL BETA-1,3-N-ACETYLGLUCOSAMINYLTRANSFERASE-LIKE PROTEIN 1"/>
    <property type="match status" value="1"/>
</dbReference>
<dbReference type="InterPro" id="IPR001173">
    <property type="entry name" value="Glyco_trans_2-like"/>
</dbReference>
<dbReference type="RefSeq" id="WP_008846806.1">
    <property type="nucleotide sequence ID" value="NZ_AOJH01000001.1"/>
</dbReference>
<dbReference type="AlphaFoldDB" id="M0PKB2"/>
<keyword evidence="2" id="KW-0808">Transferase</keyword>
<comment type="caution">
    <text evidence="2">The sequence shown here is derived from an EMBL/GenBank/DDBJ whole genome shotgun (WGS) entry which is preliminary data.</text>
</comment>
<evidence type="ECO:0000313" key="3">
    <source>
        <dbReference type="Proteomes" id="UP000011546"/>
    </source>
</evidence>
<dbReference type="OrthoDB" id="46222at2157"/>
<gene>
    <name evidence="2" type="ORF">C468_00100</name>
</gene>
<dbReference type="PANTHER" id="PTHR22916">
    <property type="entry name" value="GLYCOSYLTRANSFERASE"/>
    <property type="match status" value="1"/>
</dbReference>
<feature type="domain" description="Glycosyltransferase 2-like" evidence="1">
    <location>
        <begin position="9"/>
        <end position="166"/>
    </location>
</feature>
<dbReference type="GO" id="GO:0016758">
    <property type="term" value="F:hexosyltransferase activity"/>
    <property type="evidence" value="ECO:0007669"/>
    <property type="project" value="UniProtKB-ARBA"/>
</dbReference>
<reference evidence="2 3" key="1">
    <citation type="journal article" date="2014" name="PLoS Genet.">
        <title>Phylogenetically driven sequencing of extremely halophilic archaea reveals strategies for static and dynamic osmo-response.</title>
        <authorList>
            <person name="Becker E.A."/>
            <person name="Seitzer P.M."/>
            <person name="Tritt A."/>
            <person name="Larsen D."/>
            <person name="Krusor M."/>
            <person name="Yao A.I."/>
            <person name="Wu D."/>
            <person name="Madern D."/>
            <person name="Eisen J.A."/>
            <person name="Darling A.E."/>
            <person name="Facciotti M.T."/>
        </authorList>
    </citation>
    <scope>NUCLEOTIDE SEQUENCE [LARGE SCALE GENOMIC DNA]</scope>
    <source>
        <strain evidence="2 3">JCM 14978</strain>
    </source>
</reference>